<accession>A0A0E9V7E0</accession>
<dbReference type="AlphaFoldDB" id="A0A0E9V7E0"/>
<reference evidence="1" key="1">
    <citation type="submission" date="2014-11" db="EMBL/GenBank/DDBJ databases">
        <authorList>
            <person name="Amaro Gonzalez C."/>
        </authorList>
    </citation>
    <scope>NUCLEOTIDE SEQUENCE</scope>
</reference>
<sequence>MSVEPYVKSMLSHCSSLPKNLLDCREPKQAQLQKRRRTVNACFKCRPNVKRKANAIV</sequence>
<organism evidence="1">
    <name type="scientific">Anguilla anguilla</name>
    <name type="common">European freshwater eel</name>
    <name type="synonym">Muraena anguilla</name>
    <dbReference type="NCBI Taxonomy" id="7936"/>
    <lineage>
        <taxon>Eukaryota</taxon>
        <taxon>Metazoa</taxon>
        <taxon>Chordata</taxon>
        <taxon>Craniata</taxon>
        <taxon>Vertebrata</taxon>
        <taxon>Euteleostomi</taxon>
        <taxon>Actinopterygii</taxon>
        <taxon>Neopterygii</taxon>
        <taxon>Teleostei</taxon>
        <taxon>Anguilliformes</taxon>
        <taxon>Anguillidae</taxon>
        <taxon>Anguilla</taxon>
    </lineage>
</organism>
<protein>
    <submittedName>
        <fullName evidence="1">Uncharacterized protein</fullName>
    </submittedName>
</protein>
<proteinExistence type="predicted"/>
<dbReference type="EMBL" id="GBXM01034620">
    <property type="protein sequence ID" value="JAH73957.1"/>
    <property type="molecule type" value="Transcribed_RNA"/>
</dbReference>
<evidence type="ECO:0000313" key="1">
    <source>
        <dbReference type="EMBL" id="JAH73957.1"/>
    </source>
</evidence>
<reference evidence="1" key="2">
    <citation type="journal article" date="2015" name="Fish Shellfish Immunol.">
        <title>Early steps in the European eel (Anguilla anguilla)-Vibrio vulnificus interaction in the gills: Role of the RtxA13 toxin.</title>
        <authorList>
            <person name="Callol A."/>
            <person name="Pajuelo D."/>
            <person name="Ebbesson L."/>
            <person name="Teles M."/>
            <person name="MacKenzie S."/>
            <person name="Amaro C."/>
        </authorList>
    </citation>
    <scope>NUCLEOTIDE SEQUENCE</scope>
</reference>
<name>A0A0E9V7E0_ANGAN</name>